<dbReference type="AlphaFoldDB" id="A0AAW2WX25"/>
<dbReference type="Gene3D" id="3.30.70.270">
    <property type="match status" value="1"/>
</dbReference>
<reference evidence="1" key="2">
    <citation type="journal article" date="2024" name="Plant">
        <title>Genomic evolution and insights into agronomic trait innovations of Sesamum species.</title>
        <authorList>
            <person name="Miao H."/>
            <person name="Wang L."/>
            <person name="Qu L."/>
            <person name="Liu H."/>
            <person name="Sun Y."/>
            <person name="Le M."/>
            <person name="Wang Q."/>
            <person name="Wei S."/>
            <person name="Zheng Y."/>
            <person name="Lin W."/>
            <person name="Duan Y."/>
            <person name="Cao H."/>
            <person name="Xiong S."/>
            <person name="Wang X."/>
            <person name="Wei L."/>
            <person name="Li C."/>
            <person name="Ma Q."/>
            <person name="Ju M."/>
            <person name="Zhao R."/>
            <person name="Li G."/>
            <person name="Mu C."/>
            <person name="Tian Q."/>
            <person name="Mei H."/>
            <person name="Zhang T."/>
            <person name="Gao T."/>
            <person name="Zhang H."/>
        </authorList>
    </citation>
    <scope>NUCLEOTIDE SEQUENCE</scope>
    <source>
        <strain evidence="1">KEN1</strain>
    </source>
</reference>
<comment type="caution">
    <text evidence="1">The sequence shown here is derived from an EMBL/GenBank/DDBJ whole genome shotgun (WGS) entry which is preliminary data.</text>
</comment>
<name>A0AAW2WX25_9LAMI</name>
<gene>
    <name evidence="1" type="ORF">Slati_1714500</name>
</gene>
<dbReference type="EMBL" id="JACGWN010000006">
    <property type="protein sequence ID" value="KAL0445866.1"/>
    <property type="molecule type" value="Genomic_DNA"/>
</dbReference>
<evidence type="ECO:0008006" key="2">
    <source>
        <dbReference type="Google" id="ProtNLM"/>
    </source>
</evidence>
<reference evidence="1" key="1">
    <citation type="submission" date="2020-06" db="EMBL/GenBank/DDBJ databases">
        <authorList>
            <person name="Li T."/>
            <person name="Hu X."/>
            <person name="Zhang T."/>
            <person name="Song X."/>
            <person name="Zhang H."/>
            <person name="Dai N."/>
            <person name="Sheng W."/>
            <person name="Hou X."/>
            <person name="Wei L."/>
        </authorList>
    </citation>
    <scope>NUCLEOTIDE SEQUENCE</scope>
    <source>
        <strain evidence="1">KEN1</strain>
        <tissue evidence="1">Leaf</tissue>
    </source>
</reference>
<proteinExistence type="predicted"/>
<organism evidence="1">
    <name type="scientific">Sesamum latifolium</name>
    <dbReference type="NCBI Taxonomy" id="2727402"/>
    <lineage>
        <taxon>Eukaryota</taxon>
        <taxon>Viridiplantae</taxon>
        <taxon>Streptophyta</taxon>
        <taxon>Embryophyta</taxon>
        <taxon>Tracheophyta</taxon>
        <taxon>Spermatophyta</taxon>
        <taxon>Magnoliopsida</taxon>
        <taxon>eudicotyledons</taxon>
        <taxon>Gunneridae</taxon>
        <taxon>Pentapetalae</taxon>
        <taxon>asterids</taxon>
        <taxon>lamiids</taxon>
        <taxon>Lamiales</taxon>
        <taxon>Pedaliaceae</taxon>
        <taxon>Sesamum</taxon>
    </lineage>
</organism>
<dbReference type="SUPFAM" id="SSF56672">
    <property type="entry name" value="DNA/RNA polymerases"/>
    <property type="match status" value="1"/>
</dbReference>
<sequence>MLVNSVKEQDHVKDLKEYFQILKSFGMKLNPAKCTFVCKEEVPWIHISKREIEANPEKISSITDMTLPKSIKEVQKLTGRLVALNRFILWSADKGLPSFKVLRS</sequence>
<protein>
    <recommendedName>
        <fullName evidence="2">Reverse transcriptase domain-containing protein</fullName>
    </recommendedName>
</protein>
<dbReference type="InterPro" id="IPR043502">
    <property type="entry name" value="DNA/RNA_pol_sf"/>
</dbReference>
<feature type="non-terminal residue" evidence="1">
    <location>
        <position position="104"/>
    </location>
</feature>
<evidence type="ECO:0000313" key="1">
    <source>
        <dbReference type="EMBL" id="KAL0445866.1"/>
    </source>
</evidence>
<accession>A0AAW2WX25</accession>
<dbReference type="InterPro" id="IPR043128">
    <property type="entry name" value="Rev_trsase/Diguanyl_cyclase"/>
</dbReference>